<keyword evidence="2 8" id="KW-0813">Transport</keyword>
<feature type="compositionally biased region" description="Basic and acidic residues" evidence="9">
    <location>
        <begin position="109"/>
        <end position="118"/>
    </location>
</feature>
<dbReference type="Proteomes" id="UP001235939">
    <property type="component" value="Chromosome 09"/>
</dbReference>
<organism evidence="12 13">
    <name type="scientific">Cordylochernes scorpioides</name>
    <dbReference type="NCBI Taxonomy" id="51811"/>
    <lineage>
        <taxon>Eukaryota</taxon>
        <taxon>Metazoa</taxon>
        <taxon>Ecdysozoa</taxon>
        <taxon>Arthropoda</taxon>
        <taxon>Chelicerata</taxon>
        <taxon>Arachnida</taxon>
        <taxon>Pseudoscorpiones</taxon>
        <taxon>Cheliferoidea</taxon>
        <taxon>Chernetidae</taxon>
        <taxon>Cordylochernes</taxon>
    </lineage>
</organism>
<keyword evidence="5 8" id="KW-0406">Ion transport</keyword>
<keyword evidence="7 8" id="KW-0407">Ion channel</keyword>
<feature type="region of interest" description="Disordered" evidence="9">
    <location>
        <begin position="92"/>
        <end position="118"/>
    </location>
</feature>
<feature type="compositionally biased region" description="Basic and acidic residues" evidence="9">
    <location>
        <begin position="294"/>
        <end position="312"/>
    </location>
</feature>
<dbReference type="SUPFAM" id="SSF81324">
    <property type="entry name" value="Voltage-gated potassium channels"/>
    <property type="match status" value="1"/>
</dbReference>
<dbReference type="InterPro" id="IPR003280">
    <property type="entry name" value="2pore_dom_K_chnl"/>
</dbReference>
<evidence type="ECO:0000256" key="3">
    <source>
        <dbReference type="ARBA" id="ARBA00022692"/>
    </source>
</evidence>
<keyword evidence="6 10" id="KW-0472">Membrane</keyword>
<evidence type="ECO:0000256" key="9">
    <source>
        <dbReference type="SAM" id="MobiDB-lite"/>
    </source>
</evidence>
<dbReference type="PANTHER" id="PTHR11003">
    <property type="entry name" value="POTASSIUM CHANNEL, SUBFAMILY K"/>
    <property type="match status" value="1"/>
</dbReference>
<feature type="transmembrane region" description="Helical" evidence="10">
    <location>
        <begin position="149"/>
        <end position="171"/>
    </location>
</feature>
<keyword evidence="4 10" id="KW-1133">Transmembrane helix</keyword>
<evidence type="ECO:0000256" key="8">
    <source>
        <dbReference type="RuleBase" id="RU003857"/>
    </source>
</evidence>
<dbReference type="EMBL" id="CP092871">
    <property type="protein sequence ID" value="UYV71703.1"/>
    <property type="molecule type" value="Genomic_DNA"/>
</dbReference>
<evidence type="ECO:0000313" key="13">
    <source>
        <dbReference type="Proteomes" id="UP001235939"/>
    </source>
</evidence>
<gene>
    <name evidence="12" type="ORF">LAZ67_9000080</name>
</gene>
<evidence type="ECO:0000256" key="2">
    <source>
        <dbReference type="ARBA" id="ARBA00022448"/>
    </source>
</evidence>
<dbReference type="PRINTS" id="PR01333">
    <property type="entry name" value="2POREKCHANEL"/>
</dbReference>
<evidence type="ECO:0000256" key="4">
    <source>
        <dbReference type="ARBA" id="ARBA00022989"/>
    </source>
</evidence>
<evidence type="ECO:0000256" key="1">
    <source>
        <dbReference type="ARBA" id="ARBA00004141"/>
    </source>
</evidence>
<evidence type="ECO:0000256" key="7">
    <source>
        <dbReference type="ARBA" id="ARBA00023303"/>
    </source>
</evidence>
<feature type="transmembrane region" description="Helical" evidence="10">
    <location>
        <begin position="20"/>
        <end position="37"/>
    </location>
</feature>
<feature type="region of interest" description="Disordered" evidence="9">
    <location>
        <begin position="260"/>
        <end position="325"/>
    </location>
</feature>
<comment type="subcellular location">
    <subcellularLocation>
        <location evidence="1">Membrane</location>
        <topology evidence="1">Multi-pass membrane protein</topology>
    </subcellularLocation>
</comment>
<dbReference type="PANTHER" id="PTHR11003:SF335">
    <property type="entry name" value="POTASSIUM CHANNEL DOMAIN-CONTAINING PROTEIN"/>
    <property type="match status" value="1"/>
</dbReference>
<proteinExistence type="inferred from homology"/>
<accession>A0ABY6KS81</accession>
<evidence type="ECO:0000259" key="11">
    <source>
        <dbReference type="Pfam" id="PF07885"/>
    </source>
</evidence>
<evidence type="ECO:0000256" key="5">
    <source>
        <dbReference type="ARBA" id="ARBA00023065"/>
    </source>
</evidence>
<sequence>MKLSVTGYGNVAPTTTPGRAVCMIYAIIGIPLLLMVLADLGKLFTRAIKVVFFYIRLFYYTGRCRKARRMGRRATAVPVEFIGIALKNLPSPSLRRSKKGSPEATPENPPKEDETDAKVENGTKEKLIRFSDEEVVESKKPNFDIDDEFNLPVSVALILLVAYMMLGALIFTFWERWTFFEAFYFVFISMSTIGFGDFVPEHPMFMMATFIYLLFGLALTSMCINVVQEKLSEIFELAKMRIGTSVGFDLRNVELEGYGGEAADGQGSKSPSRRGSKMDDTKEKSVSPNPSKDASPKETSAKETSPKVKDSDAITPTPQITSDKT</sequence>
<feature type="compositionally biased region" description="Basic and acidic residues" evidence="9">
    <location>
        <begin position="276"/>
        <end position="285"/>
    </location>
</feature>
<evidence type="ECO:0000256" key="6">
    <source>
        <dbReference type="ARBA" id="ARBA00023136"/>
    </source>
</evidence>
<feature type="transmembrane region" description="Helical" evidence="10">
    <location>
        <begin position="205"/>
        <end position="227"/>
    </location>
</feature>
<reference evidence="12 13" key="1">
    <citation type="submission" date="2022-01" db="EMBL/GenBank/DDBJ databases">
        <title>A chromosomal length assembly of Cordylochernes scorpioides.</title>
        <authorList>
            <person name="Zeh D."/>
            <person name="Zeh J."/>
        </authorList>
    </citation>
    <scope>NUCLEOTIDE SEQUENCE [LARGE SCALE GENOMIC DNA]</scope>
    <source>
        <strain evidence="12">IN4F17</strain>
        <tissue evidence="12">Whole Body</tissue>
    </source>
</reference>
<dbReference type="Gene3D" id="1.10.287.70">
    <property type="match status" value="1"/>
</dbReference>
<name>A0ABY6KS81_9ARAC</name>
<protein>
    <recommendedName>
        <fullName evidence="11">Potassium channel domain-containing protein</fullName>
    </recommendedName>
</protein>
<comment type="similarity">
    <text evidence="8">Belongs to the two pore domain potassium channel (TC 1.A.1.8) family.</text>
</comment>
<feature type="compositionally biased region" description="Polar residues" evidence="9">
    <location>
        <begin position="314"/>
        <end position="325"/>
    </location>
</feature>
<dbReference type="InterPro" id="IPR013099">
    <property type="entry name" value="K_chnl_dom"/>
</dbReference>
<feature type="domain" description="Potassium channel" evidence="11">
    <location>
        <begin position="4"/>
        <end position="45"/>
    </location>
</feature>
<evidence type="ECO:0000313" key="12">
    <source>
        <dbReference type="EMBL" id="UYV71703.1"/>
    </source>
</evidence>
<feature type="transmembrane region" description="Helical" evidence="10">
    <location>
        <begin position="43"/>
        <end position="62"/>
    </location>
</feature>
<keyword evidence="3 8" id="KW-0812">Transmembrane</keyword>
<feature type="domain" description="Potassium channel" evidence="11">
    <location>
        <begin position="158"/>
        <end position="232"/>
    </location>
</feature>
<keyword evidence="13" id="KW-1185">Reference proteome</keyword>
<evidence type="ECO:0000256" key="10">
    <source>
        <dbReference type="SAM" id="Phobius"/>
    </source>
</evidence>
<dbReference type="Pfam" id="PF07885">
    <property type="entry name" value="Ion_trans_2"/>
    <property type="match status" value="2"/>
</dbReference>